<feature type="region of interest" description="Disordered" evidence="1">
    <location>
        <begin position="383"/>
        <end position="402"/>
    </location>
</feature>
<gene>
    <name evidence="3" type="ORF">ORQ98_05890</name>
</gene>
<evidence type="ECO:0000256" key="1">
    <source>
        <dbReference type="SAM" id="MobiDB-lite"/>
    </source>
</evidence>
<protein>
    <recommendedName>
        <fullName evidence="5">Doubled CXXCH motif (Paired_CXXCH_1)</fullName>
    </recommendedName>
</protein>
<dbReference type="InterPro" id="IPR036280">
    <property type="entry name" value="Multihaem_cyt_sf"/>
</dbReference>
<dbReference type="Gene3D" id="3.90.10.10">
    <property type="entry name" value="Cytochrome C3"/>
    <property type="match status" value="3"/>
</dbReference>
<comment type="caution">
    <text evidence="3">The sequence shown here is derived from an EMBL/GenBank/DDBJ whole genome shotgun (WGS) entry which is preliminary data.</text>
</comment>
<dbReference type="EMBL" id="JAPMOU010000005">
    <property type="protein sequence ID" value="MDE1461495.1"/>
    <property type="molecule type" value="Genomic_DNA"/>
</dbReference>
<evidence type="ECO:0000313" key="3">
    <source>
        <dbReference type="EMBL" id="MDE1461495.1"/>
    </source>
</evidence>
<name>A0ABT5U566_9GAMM</name>
<feature type="transmembrane region" description="Helical" evidence="2">
    <location>
        <begin position="33"/>
        <end position="54"/>
    </location>
</feature>
<reference evidence="3 4" key="1">
    <citation type="submission" date="2022-11" db="EMBL/GenBank/DDBJ databases">
        <title>Spartinivicinus poritis sp. nov., isolated from scleractinian coral Porites lutea.</title>
        <authorList>
            <person name="Zhang G."/>
            <person name="Cai L."/>
            <person name="Wei Q."/>
        </authorList>
    </citation>
    <scope>NUCLEOTIDE SEQUENCE [LARGE SCALE GENOMIC DNA]</scope>
    <source>
        <strain evidence="3 4">A2-2</strain>
    </source>
</reference>
<dbReference type="SUPFAM" id="SSF48695">
    <property type="entry name" value="Multiheme cytochromes"/>
    <property type="match status" value="2"/>
</dbReference>
<keyword evidence="2" id="KW-1133">Transmembrane helix</keyword>
<keyword evidence="2" id="KW-0812">Transmembrane</keyword>
<evidence type="ECO:0008006" key="5">
    <source>
        <dbReference type="Google" id="ProtNLM"/>
    </source>
</evidence>
<keyword evidence="4" id="KW-1185">Reference proteome</keyword>
<dbReference type="Proteomes" id="UP001528823">
    <property type="component" value="Unassembled WGS sequence"/>
</dbReference>
<sequence length="572" mass="64749">MKGERIQPLAHRQSRYVRPSQEGAITRLKRSRLAFVLFLVVLLGLFIILTHTPWRQQLLFPGALSSQHGSQQDQCISCHVRANDPVMSWLWHTMQPLTLAQQSQGCMSCHQHKHQKGVVAHGLDEQAIRTLLPKNIEQQQADQHLTELTSRKPLGCFNCHTEHQGTAGELIKLSDTECDSCHLKSQKGFAKQHSDFSLARDTGIQFNHDRHQGVFSEQGKLFQCQQCHGEKPEPVFPNFDQQCLSCHEETIEEPVVLLALPRVAQKTPDIGEWPKQRGNKRLSAAMAALLAEYGVPDKPADKSKKATQAYQQQLAKGYKQLVQDILQDNLQEAKLLKVQGKLMAEGLFKEADAVRLLLHDCKALMPLLTNLQEQWFPSLLKEQASPTDKPKKSPRKALKPDQQWGAMGNWQLTRKGSVVVSVNHHARISEIKRIEKQLEKGELSSEDANTGCLLCHQIQDNKIVWQYQPKPPMPTFKFKHQPHLVGQPETVCLNCHTRSAANTTVTQQQSSDSEAEINETEEQQVSSSWLFSPVTKQPCVSCHKEERVGENCLLCHNYHFEEAPWAKALLND</sequence>
<keyword evidence="2" id="KW-0472">Membrane</keyword>
<dbReference type="CDD" id="cd08168">
    <property type="entry name" value="Cytochrom_C3"/>
    <property type="match status" value="1"/>
</dbReference>
<proteinExistence type="predicted"/>
<dbReference type="RefSeq" id="WP_274687857.1">
    <property type="nucleotide sequence ID" value="NZ_JAPMOU010000005.1"/>
</dbReference>
<evidence type="ECO:0000256" key="2">
    <source>
        <dbReference type="SAM" id="Phobius"/>
    </source>
</evidence>
<accession>A0ABT5U566</accession>
<organism evidence="3 4">
    <name type="scientific">Spartinivicinus poritis</name>
    <dbReference type="NCBI Taxonomy" id="2994640"/>
    <lineage>
        <taxon>Bacteria</taxon>
        <taxon>Pseudomonadati</taxon>
        <taxon>Pseudomonadota</taxon>
        <taxon>Gammaproteobacteria</taxon>
        <taxon>Oceanospirillales</taxon>
        <taxon>Zooshikellaceae</taxon>
        <taxon>Spartinivicinus</taxon>
    </lineage>
</organism>
<evidence type="ECO:0000313" key="4">
    <source>
        <dbReference type="Proteomes" id="UP001528823"/>
    </source>
</evidence>